<reference evidence="2" key="1">
    <citation type="submission" date="2022-11" db="UniProtKB">
        <authorList>
            <consortium name="WormBaseParasite"/>
        </authorList>
    </citation>
    <scope>IDENTIFICATION</scope>
</reference>
<proteinExistence type="predicted"/>
<sequence length="385" mass="42351">MSYRSTSPVSGFGGHVPGNKWQVGSKSFNNISNNSQLRNLQIEPEPTIISENNSHTFDFEGNPIPRFSPYFIPPMTPAEYTQYYNQQMANFQAANNGSGSMMQQYSNPIQMYGFNPAFSMNGGFSQNVGGGGMASSTSMQGINKASSQQQISPGNHQNSSVNGQQTRNNDGNSHGQNQQQKARSKSMPRKPKSEVRDMFGGIESGWWSEGQALKNIRRHQQSQAEAASSGNNSNDHISSNSTISAKFRRQDFDEDDVPAPGYSGHIPGIRTHGVGKPFTVAAKESRRIMHSNEINSIQANKGRSDKKDEYQNNSQITAAASRQQFIPPSSMNGFPQQNPQAAFMNSYPFTAAQNGMIQPQQMYMGLPLQGQGQPNLQNNINQSEF</sequence>
<protein>
    <submittedName>
        <fullName evidence="2">Uncharacterized protein</fullName>
    </submittedName>
</protein>
<organism evidence="1 2">
    <name type="scientific">Panagrolaimus sp. PS1159</name>
    <dbReference type="NCBI Taxonomy" id="55785"/>
    <lineage>
        <taxon>Eukaryota</taxon>
        <taxon>Metazoa</taxon>
        <taxon>Ecdysozoa</taxon>
        <taxon>Nematoda</taxon>
        <taxon>Chromadorea</taxon>
        <taxon>Rhabditida</taxon>
        <taxon>Tylenchina</taxon>
        <taxon>Panagrolaimomorpha</taxon>
        <taxon>Panagrolaimoidea</taxon>
        <taxon>Panagrolaimidae</taxon>
        <taxon>Panagrolaimus</taxon>
    </lineage>
</organism>
<accession>A0AC35G5Y8</accession>
<dbReference type="Proteomes" id="UP000887580">
    <property type="component" value="Unplaced"/>
</dbReference>
<name>A0AC35G5Y8_9BILA</name>
<dbReference type="WBParaSite" id="PS1159_v2.g23947.t1">
    <property type="protein sequence ID" value="PS1159_v2.g23947.t1"/>
    <property type="gene ID" value="PS1159_v2.g23947"/>
</dbReference>
<evidence type="ECO:0000313" key="2">
    <source>
        <dbReference type="WBParaSite" id="PS1159_v2.g23947.t1"/>
    </source>
</evidence>
<evidence type="ECO:0000313" key="1">
    <source>
        <dbReference type="Proteomes" id="UP000887580"/>
    </source>
</evidence>